<keyword evidence="2" id="KW-0234">DNA repair</keyword>
<dbReference type="NCBIfam" id="TIGR02772">
    <property type="entry name" value="Ku_bact"/>
    <property type="match status" value="1"/>
</dbReference>
<keyword evidence="1 2" id="KW-0238">DNA-binding</keyword>
<dbReference type="STRING" id="1576369.SAMN05421753_113140"/>
<dbReference type="InterPro" id="IPR016194">
    <property type="entry name" value="SPOC-like_C_dom_sf"/>
</dbReference>
<name>A0A1I3M2Z3_9PLAN</name>
<dbReference type="Proteomes" id="UP000199518">
    <property type="component" value="Unassembled WGS sequence"/>
</dbReference>
<proteinExistence type="inferred from homology"/>
<evidence type="ECO:0000256" key="3">
    <source>
        <dbReference type="SAM" id="MobiDB-lite"/>
    </source>
</evidence>
<dbReference type="SUPFAM" id="SSF100939">
    <property type="entry name" value="SPOC domain-like"/>
    <property type="match status" value="1"/>
</dbReference>
<sequence>MPAMSGFLIAARDSGVPSKERRLSHVFPRLAVTMPRPIWKGQISFGLVNIPITLFSAERRQDLKLHLVDSRNGARVRYNRVNDETGEEVPWDSIVKAFHSEQGDILLTEEELEQASAELTKLIEIEQFVELADVQGVYFDKPYYVVPGKGGEKGYVLLREAMQASGKTGIARVVIRSKQYLSALSADGDALVLNLLRFEQDVVPVSEFDVPGQDLKKYKVTAKEVELAKQLVSGMTSKWNPGDYHDDYREALLEVIEGKISSGHLEPVAASSKTGKSATRKTINFMDVLKRSVAQKSKPKSTPRKPKTTSRKKRTG</sequence>
<evidence type="ECO:0000313" key="6">
    <source>
        <dbReference type="Proteomes" id="UP000199518"/>
    </source>
</evidence>
<gene>
    <name evidence="2" type="primary">ku</name>
    <name evidence="5" type="ORF">SAMN05421753_113140</name>
</gene>
<dbReference type="GO" id="GO:0003690">
    <property type="term" value="F:double-stranded DNA binding"/>
    <property type="evidence" value="ECO:0007669"/>
    <property type="project" value="UniProtKB-UniRule"/>
</dbReference>
<feature type="region of interest" description="Disordered" evidence="3">
    <location>
        <begin position="291"/>
        <end position="316"/>
    </location>
</feature>
<comment type="similarity">
    <text evidence="2">Belongs to the prokaryotic Ku family.</text>
</comment>
<dbReference type="PANTHER" id="PTHR41251">
    <property type="entry name" value="NON-HOMOLOGOUS END JOINING PROTEIN KU"/>
    <property type="match status" value="1"/>
</dbReference>
<keyword evidence="6" id="KW-1185">Reference proteome</keyword>
<feature type="compositionally biased region" description="Basic residues" evidence="3">
    <location>
        <begin position="297"/>
        <end position="316"/>
    </location>
</feature>
<protein>
    <recommendedName>
        <fullName evidence="2">Non-homologous end joining protein Ku</fullName>
    </recommendedName>
</protein>
<dbReference type="InterPro" id="IPR009187">
    <property type="entry name" value="Prok_Ku"/>
</dbReference>
<dbReference type="GO" id="GO:0006310">
    <property type="term" value="P:DNA recombination"/>
    <property type="evidence" value="ECO:0007669"/>
    <property type="project" value="UniProtKB-KW"/>
</dbReference>
<accession>A0A1I3M2Z3</accession>
<organism evidence="5 6">
    <name type="scientific">Planctomicrobium piriforme</name>
    <dbReference type="NCBI Taxonomy" id="1576369"/>
    <lineage>
        <taxon>Bacteria</taxon>
        <taxon>Pseudomonadati</taxon>
        <taxon>Planctomycetota</taxon>
        <taxon>Planctomycetia</taxon>
        <taxon>Planctomycetales</taxon>
        <taxon>Planctomycetaceae</taxon>
        <taxon>Planctomicrobium</taxon>
    </lineage>
</organism>
<dbReference type="Pfam" id="PF02735">
    <property type="entry name" value="Ku"/>
    <property type="match status" value="1"/>
</dbReference>
<dbReference type="AlphaFoldDB" id="A0A1I3M2Z3"/>
<dbReference type="PIRSF" id="PIRSF006493">
    <property type="entry name" value="Prok_Ku"/>
    <property type="match status" value="1"/>
</dbReference>
<keyword evidence="2" id="KW-0227">DNA damage</keyword>
<dbReference type="PANTHER" id="PTHR41251:SF1">
    <property type="entry name" value="NON-HOMOLOGOUS END JOINING PROTEIN KU"/>
    <property type="match status" value="1"/>
</dbReference>
<dbReference type="SMART" id="SM00559">
    <property type="entry name" value="Ku78"/>
    <property type="match status" value="1"/>
</dbReference>
<dbReference type="CDD" id="cd00789">
    <property type="entry name" value="KU_like"/>
    <property type="match status" value="1"/>
</dbReference>
<dbReference type="Gene3D" id="2.40.290.10">
    <property type="match status" value="1"/>
</dbReference>
<dbReference type="EMBL" id="FOQD01000013">
    <property type="protein sequence ID" value="SFI91287.1"/>
    <property type="molecule type" value="Genomic_DNA"/>
</dbReference>
<comment type="subunit">
    <text evidence="2">Homodimer. Interacts with LigD.</text>
</comment>
<feature type="domain" description="Ku" evidence="4">
    <location>
        <begin position="86"/>
        <end position="214"/>
    </location>
</feature>
<keyword evidence="2" id="KW-0233">DNA recombination</keyword>
<reference evidence="6" key="1">
    <citation type="submission" date="2016-10" db="EMBL/GenBank/DDBJ databases">
        <authorList>
            <person name="Varghese N."/>
            <person name="Submissions S."/>
        </authorList>
    </citation>
    <scope>NUCLEOTIDE SEQUENCE [LARGE SCALE GENOMIC DNA]</scope>
    <source>
        <strain evidence="6">DSM 26348</strain>
    </source>
</reference>
<evidence type="ECO:0000256" key="2">
    <source>
        <dbReference type="HAMAP-Rule" id="MF_01875"/>
    </source>
</evidence>
<dbReference type="InterPro" id="IPR006164">
    <property type="entry name" value="DNA_bd_Ku70/Ku80"/>
</dbReference>
<dbReference type="HAMAP" id="MF_01875">
    <property type="entry name" value="Prokaryotic_Ku"/>
    <property type="match status" value="1"/>
</dbReference>
<evidence type="ECO:0000313" key="5">
    <source>
        <dbReference type="EMBL" id="SFI91287.1"/>
    </source>
</evidence>
<comment type="function">
    <text evidence="2">With LigD forms a non-homologous end joining (NHEJ) DNA repair enzyme, which repairs dsDNA breaks with reduced fidelity. Binds linear dsDNA with 5'- and 3'- overhangs but not closed circular dsDNA nor ssDNA. Recruits and stimulates the ligase activity of LigD.</text>
</comment>
<evidence type="ECO:0000256" key="1">
    <source>
        <dbReference type="ARBA" id="ARBA00023125"/>
    </source>
</evidence>
<evidence type="ECO:0000259" key="4">
    <source>
        <dbReference type="SMART" id="SM00559"/>
    </source>
</evidence>
<dbReference type="GO" id="GO:0006303">
    <property type="term" value="P:double-strand break repair via nonhomologous end joining"/>
    <property type="evidence" value="ECO:0007669"/>
    <property type="project" value="UniProtKB-UniRule"/>
</dbReference>